<feature type="transmembrane region" description="Helical" evidence="2">
    <location>
        <begin position="47"/>
        <end position="69"/>
    </location>
</feature>
<keyword evidence="2" id="KW-0472">Membrane</keyword>
<evidence type="ECO:0000256" key="2">
    <source>
        <dbReference type="SAM" id="Phobius"/>
    </source>
</evidence>
<reference evidence="3" key="2">
    <citation type="submission" date="2023-05" db="EMBL/GenBank/DDBJ databases">
        <authorList>
            <consortium name="Lawrence Berkeley National Laboratory"/>
            <person name="Steindorff A."/>
            <person name="Hensen N."/>
            <person name="Bonometti L."/>
            <person name="Westerberg I."/>
            <person name="Brannstrom I.O."/>
            <person name="Guillou S."/>
            <person name="Cros-Aarteil S."/>
            <person name="Calhoun S."/>
            <person name="Haridas S."/>
            <person name="Kuo A."/>
            <person name="Mondo S."/>
            <person name="Pangilinan J."/>
            <person name="Riley R."/>
            <person name="Labutti K."/>
            <person name="Andreopoulos B."/>
            <person name="Lipzen A."/>
            <person name="Chen C."/>
            <person name="Yanf M."/>
            <person name="Daum C."/>
            <person name="Ng V."/>
            <person name="Clum A."/>
            <person name="Ohm R."/>
            <person name="Martin F."/>
            <person name="Silar P."/>
            <person name="Natvig D."/>
            <person name="Lalanne C."/>
            <person name="Gautier V."/>
            <person name="Ament-Velasquez S.L."/>
            <person name="Kruys A."/>
            <person name="Hutchinson M.I."/>
            <person name="Powell A.J."/>
            <person name="Barry K."/>
            <person name="Miller A.N."/>
            <person name="Grigoriev I.V."/>
            <person name="Debuchy R."/>
            <person name="Gladieux P."/>
            <person name="Thoren M.H."/>
            <person name="Johannesson H."/>
        </authorList>
    </citation>
    <scope>NUCLEOTIDE SEQUENCE</scope>
    <source>
        <strain evidence="3">PSN243</strain>
    </source>
</reference>
<evidence type="ECO:0000313" key="4">
    <source>
        <dbReference type="Proteomes" id="UP001321760"/>
    </source>
</evidence>
<keyword evidence="2" id="KW-1133">Transmembrane helix</keyword>
<evidence type="ECO:0000256" key="1">
    <source>
        <dbReference type="SAM" id="MobiDB-lite"/>
    </source>
</evidence>
<gene>
    <name evidence="3" type="ORF">QBC34DRAFT_411112</name>
</gene>
<reference evidence="3" key="1">
    <citation type="journal article" date="2023" name="Mol. Phylogenet. Evol.">
        <title>Genome-scale phylogeny and comparative genomics of the fungal order Sordariales.</title>
        <authorList>
            <person name="Hensen N."/>
            <person name="Bonometti L."/>
            <person name="Westerberg I."/>
            <person name="Brannstrom I.O."/>
            <person name="Guillou S."/>
            <person name="Cros-Aarteil S."/>
            <person name="Calhoun S."/>
            <person name="Haridas S."/>
            <person name="Kuo A."/>
            <person name="Mondo S."/>
            <person name="Pangilinan J."/>
            <person name="Riley R."/>
            <person name="LaButti K."/>
            <person name="Andreopoulos B."/>
            <person name="Lipzen A."/>
            <person name="Chen C."/>
            <person name="Yan M."/>
            <person name="Daum C."/>
            <person name="Ng V."/>
            <person name="Clum A."/>
            <person name="Steindorff A."/>
            <person name="Ohm R.A."/>
            <person name="Martin F."/>
            <person name="Silar P."/>
            <person name="Natvig D.O."/>
            <person name="Lalanne C."/>
            <person name="Gautier V."/>
            <person name="Ament-Velasquez S.L."/>
            <person name="Kruys A."/>
            <person name="Hutchinson M.I."/>
            <person name="Powell A.J."/>
            <person name="Barry K."/>
            <person name="Miller A.N."/>
            <person name="Grigoriev I.V."/>
            <person name="Debuchy R."/>
            <person name="Gladieux P."/>
            <person name="Hiltunen Thoren M."/>
            <person name="Johannesson H."/>
        </authorList>
    </citation>
    <scope>NUCLEOTIDE SEQUENCE</scope>
    <source>
        <strain evidence="3">PSN243</strain>
    </source>
</reference>
<feature type="transmembrane region" description="Helical" evidence="2">
    <location>
        <begin position="640"/>
        <end position="664"/>
    </location>
</feature>
<dbReference type="Proteomes" id="UP001321760">
    <property type="component" value="Unassembled WGS sequence"/>
</dbReference>
<accession>A0AAV9GDW4</accession>
<dbReference type="AlphaFoldDB" id="A0AAV9GDW4"/>
<evidence type="ECO:0000313" key="3">
    <source>
        <dbReference type="EMBL" id="KAK4446650.1"/>
    </source>
</evidence>
<name>A0AAV9GDW4_9PEZI</name>
<feature type="region of interest" description="Disordered" evidence="1">
    <location>
        <begin position="1"/>
        <end position="36"/>
    </location>
</feature>
<dbReference type="EMBL" id="MU865955">
    <property type="protein sequence ID" value="KAK4446650.1"/>
    <property type="molecule type" value="Genomic_DNA"/>
</dbReference>
<comment type="caution">
    <text evidence="3">The sequence shown here is derived from an EMBL/GenBank/DDBJ whole genome shotgun (WGS) entry which is preliminary data.</text>
</comment>
<organism evidence="3 4">
    <name type="scientific">Podospora aff. communis PSN243</name>
    <dbReference type="NCBI Taxonomy" id="3040156"/>
    <lineage>
        <taxon>Eukaryota</taxon>
        <taxon>Fungi</taxon>
        <taxon>Dikarya</taxon>
        <taxon>Ascomycota</taxon>
        <taxon>Pezizomycotina</taxon>
        <taxon>Sordariomycetes</taxon>
        <taxon>Sordariomycetidae</taxon>
        <taxon>Sordariales</taxon>
        <taxon>Podosporaceae</taxon>
        <taxon>Podospora</taxon>
    </lineage>
</organism>
<keyword evidence="4" id="KW-1185">Reference proteome</keyword>
<feature type="transmembrane region" description="Helical" evidence="2">
    <location>
        <begin position="158"/>
        <end position="183"/>
    </location>
</feature>
<sequence length="696" mass="76895">MSASTFQKSTLQAVKTPVDSDSNGSESLVEAKTPGEPPKKRRFYMRALSCVVIPPLIAAYFWWICMGFLQHDPKQKPTARSPFPDGQYIWWSWFVVGALGLNVSKYVLAGVEAGILSTPRYSVFVVAQISLHKDQSWAKASRWGVEIKRRIRKRHRPAVSWAWVALTILTMFSWSFVLTGLVMSTRDSFRPGVTLGVWVVGVNTTSYNARKAFDVLEAAFKLWKLGKEAAIPAAGAVYLSPDDDATRLSNSDSGSRVSLPSAPERPFFLAPQHLHSDTRIPLTGTSWGLLVRYSCSPVTNLSEFSILSQRYNSTTQGYLATTRSSSNNLNPQHLFYQVPGLGTATISRLQQPWSGQERFEMIAEVGLKEGISNITSFIQDSQSASHRDPEEESHVLEFALWTDFPPGHMGLIPELQGEYIWSHQNTLNPSPDRNLSAIGARCVASSSTGLADLDGIAGDYHNFRQEDAIAISWEGGRYILPKFGNAVSAMILPGLRGDPVFQGKPFLTEKIDLKIFQPLEQNSSSLLGSISESVIGYRKVPTEGTDRLNEISSDWRACLFASSGISGSAGVIGYSNETGFSWYVNPEDLQRALEEAHKHVVLALAYSQHQAPTAAWHHPNLTAALPWVQLVPVGFGPAQVLPLILGLSLLTLWAAGCLVLGLAYSFRKRWDASFSTRSLYWYCRAAGIDFIEVIRN</sequence>
<keyword evidence="2" id="KW-0812">Transmembrane</keyword>
<feature type="compositionally biased region" description="Polar residues" evidence="1">
    <location>
        <begin position="1"/>
        <end position="26"/>
    </location>
</feature>
<feature type="transmembrane region" description="Helical" evidence="2">
    <location>
        <begin position="89"/>
        <end position="108"/>
    </location>
</feature>
<proteinExistence type="predicted"/>
<protein>
    <submittedName>
        <fullName evidence="3">Uncharacterized protein</fullName>
    </submittedName>
</protein>